<reference evidence="1 2" key="1">
    <citation type="submission" date="2024-09" db="EMBL/GenBank/DDBJ databases">
        <title>Rethinking Asexuality: The Enigmatic Case of Functional Sexual Genes in Lepraria (Stereocaulaceae).</title>
        <authorList>
            <person name="Doellman M."/>
            <person name="Sun Y."/>
            <person name="Barcenas-Pena A."/>
            <person name="Lumbsch H.T."/>
            <person name="Grewe F."/>
        </authorList>
    </citation>
    <scope>NUCLEOTIDE SEQUENCE [LARGE SCALE GENOMIC DNA]</scope>
    <source>
        <strain evidence="1 2">Mercado 3170</strain>
    </source>
</reference>
<gene>
    <name evidence="1" type="ORF">N7G274_007795</name>
</gene>
<dbReference type="InterPro" id="IPR043502">
    <property type="entry name" value="DNA/RNA_pol_sf"/>
</dbReference>
<protein>
    <recommendedName>
        <fullName evidence="3">DNA-directed DNA polymerase</fullName>
    </recommendedName>
</protein>
<dbReference type="InterPro" id="IPR023211">
    <property type="entry name" value="DNA_pol_palm_dom_sf"/>
</dbReference>
<dbReference type="PROSITE" id="PS00116">
    <property type="entry name" value="DNA_POLYMERASE_B"/>
    <property type="match status" value="1"/>
</dbReference>
<keyword evidence="2" id="KW-1185">Reference proteome</keyword>
<evidence type="ECO:0000313" key="1">
    <source>
        <dbReference type="EMBL" id="KAL2039523.1"/>
    </source>
</evidence>
<dbReference type="EMBL" id="JBEFKJ010000025">
    <property type="protein sequence ID" value="KAL2039523.1"/>
    <property type="molecule type" value="Genomic_DNA"/>
</dbReference>
<dbReference type="Proteomes" id="UP001590950">
    <property type="component" value="Unassembled WGS sequence"/>
</dbReference>
<evidence type="ECO:0000313" key="2">
    <source>
        <dbReference type="Proteomes" id="UP001590950"/>
    </source>
</evidence>
<comment type="caution">
    <text evidence="1">The sequence shown here is derived from an EMBL/GenBank/DDBJ whole genome shotgun (WGS) entry which is preliminary data.</text>
</comment>
<proteinExistence type="predicted"/>
<dbReference type="SUPFAM" id="SSF56672">
    <property type="entry name" value="DNA/RNA polymerases"/>
    <property type="match status" value="1"/>
</dbReference>
<dbReference type="Gene3D" id="3.90.1600.10">
    <property type="entry name" value="Palm domain of DNA polymerase"/>
    <property type="match status" value="1"/>
</dbReference>
<name>A0ABR4A1L9_9LECA</name>
<accession>A0ABR4A1L9</accession>
<organism evidence="1 2">
    <name type="scientific">Stereocaulon virgatum</name>
    <dbReference type="NCBI Taxonomy" id="373712"/>
    <lineage>
        <taxon>Eukaryota</taxon>
        <taxon>Fungi</taxon>
        <taxon>Dikarya</taxon>
        <taxon>Ascomycota</taxon>
        <taxon>Pezizomycotina</taxon>
        <taxon>Lecanoromycetes</taxon>
        <taxon>OSLEUM clade</taxon>
        <taxon>Lecanoromycetidae</taxon>
        <taxon>Lecanorales</taxon>
        <taxon>Lecanorineae</taxon>
        <taxon>Stereocaulaceae</taxon>
        <taxon>Stereocaulon</taxon>
    </lineage>
</organism>
<dbReference type="InterPro" id="IPR017964">
    <property type="entry name" value="DNA-dir_DNA_pol_B_CS"/>
</dbReference>
<sequence length="214" mass="24133">MVAEVLLAECLTVLYGDTDSVMVSTPDSKTDATFAVSNALDCLHSKMSRTSLSMMRMQIENRKDERNLSKERNIRWGWGLCNRTSNAPSRHCSCIERATRLSKLKTEQGVYHVLDSISGVEEEHNDAYNKAGICDGSGKMFSQAKNFRSIKILDEVEVSGDRHVSRVMNYTQKSLLFQTGPWRWFSISCWSLKFSDVITATLRTSPTMKVESAT</sequence>
<evidence type="ECO:0008006" key="3">
    <source>
        <dbReference type="Google" id="ProtNLM"/>
    </source>
</evidence>